<keyword evidence="9" id="KW-1133">Transmembrane helix</keyword>
<dbReference type="Gene3D" id="1.25.40.10">
    <property type="entry name" value="Tetratricopeptide repeat domain"/>
    <property type="match status" value="2"/>
</dbReference>
<dbReference type="GO" id="GO:0005634">
    <property type="term" value="C:nucleus"/>
    <property type="evidence" value="ECO:0007669"/>
    <property type="project" value="TreeGrafter"/>
</dbReference>
<evidence type="ECO:0000313" key="11">
    <source>
        <dbReference type="EMBL" id="OLQ04054.1"/>
    </source>
</evidence>
<evidence type="ECO:0000256" key="7">
    <source>
        <dbReference type="PROSITE-ProRule" id="PRU00708"/>
    </source>
</evidence>
<dbReference type="InterPro" id="IPR017441">
    <property type="entry name" value="Protein_kinase_ATP_BS"/>
</dbReference>
<protein>
    <submittedName>
        <fullName evidence="11">Shaggy-related protein kinase epsilon</fullName>
    </submittedName>
</protein>
<keyword evidence="3" id="KW-0808">Transferase</keyword>
<name>A0A1Q9E9E8_SYMMI</name>
<feature type="repeat" description="PPR" evidence="7">
    <location>
        <begin position="848"/>
        <end position="882"/>
    </location>
</feature>
<dbReference type="InterPro" id="IPR011009">
    <property type="entry name" value="Kinase-like_dom_sf"/>
</dbReference>
<dbReference type="Gene3D" id="3.40.50.1820">
    <property type="entry name" value="alpha/beta hydrolase"/>
    <property type="match status" value="1"/>
</dbReference>
<dbReference type="Pfam" id="PF13812">
    <property type="entry name" value="PPR_3"/>
    <property type="match status" value="2"/>
</dbReference>
<keyword evidence="2" id="KW-0723">Serine/threonine-protein kinase</keyword>
<sequence>MSTSAPNVDLKSRGLPTTSVVAAVTLVLGLVFFSASKAGQDDTEAVETGIIGWLLWAAIRFGQMLLVLCVLFVVVLVSRQRSILYVPFPPGTQRSPKMGPRMFRSPEEWQLPYEAVTILTEDGVRLAAWFVYQPAASSADAVPYTILYFHGNAGNIGHRLENVKDMYKQLSVNVLILDYRGYGDSEDGSGPSEHGFLQDAEAAYRWLVQRARKSGVNGGSMQIRDDRILFFGRSIGGAVAVKLAAHVLKQKHDEASIRKDEAGGLPLPAGIVLENTFTSLREMALQMFPFLSILRPLLRAPLIFDEWASAESLQFFASNHKLWCCCLFSGLQDQIVPPAQMKELYMLLSKQRPRVLKCFNFPMGGHNDTPQMGGADYWASFKKFMGLVKESESERETCPKGTAPNDGIWERHKASAAEESKLSERCSEVCSIADGKERIEAQARHWLKELVSRVQPLGHPLAYNPQMNKSQEQPVNPLAFQSSLILFSGTTLARSDLMTSHKSSDSPSRQKLVERIWATGIYTHIPDRYVAMVSVSTERQTGMLSIEAAAAGRVSSQNADVSEEARLSKRLSSLGKQSRWAGALMELMGVRLTQLTHTSSHNALAAACGKSQAWEVALGLIGDAWHRSLRLNAITFGAGALACQVTAAWRRCTQLLSNAREMSTQVNVVFCTALLHACGRASGEGKWAFAVLDLMRAEAMQLTEVSFGAAMSACAPEGQRQEALVLFKDSQQMGPNLHCCNAFLTSLEKGGRAEQAMELLKSMERAGEGSDWPWPRPDVVSYSAVISACEKSGLWVEAWDLLWRMRAKHVQPNAISFSAVISAFEKGGQGQLALHVLRMMQACSERPNVISYGAAISACEKAASWTQAQALLDEMVVVRLEPNLVCFNAMLSSLMEAGKAVMATRMQQWLESVEILAGMAEQELFAVQSRVWGNLLQISEHGGDRVSSVVGSTSCTLMAGKDASSDLRALQNSFQNMKVEGKGDDASKKASFTYNAERVLGSGSFGVVYQAQVVETGESVAIKKVFQDKRYKNRELQIMKELKHPNVVELKHAFYTSGEKPGETYLNVVMEYCSDTVYRVMKHYSKMKQPVPHIFVQLYSYQMGRACAYIHAVGICHRDIKPQNLLVDGHTHALKLCDFGSAKPLVRGEPNVAYICSRYYRAPELIFGATDYGFVIDIWSAACVSAELILGHPMFPGESGVDQLVEIIKVLGTPTREELMAMNPNYTEFKFPQIKPHPWHKVFRSRTSQEAVDYISKLLVYDPKLRPSGLQCCMHALFDDLRDPNTRISSSKPLPEHLFVFSKEELAAMDADMQRKLIPAWVAQKAEKGKTP</sequence>
<dbReference type="Pfam" id="PF01535">
    <property type="entry name" value="PPR"/>
    <property type="match status" value="1"/>
</dbReference>
<evidence type="ECO:0000256" key="6">
    <source>
        <dbReference type="ARBA" id="ARBA00022840"/>
    </source>
</evidence>
<evidence type="ECO:0000256" key="2">
    <source>
        <dbReference type="ARBA" id="ARBA00022527"/>
    </source>
</evidence>
<keyword evidence="9" id="KW-0472">Membrane</keyword>
<evidence type="ECO:0000256" key="4">
    <source>
        <dbReference type="ARBA" id="ARBA00022741"/>
    </source>
</evidence>
<feature type="domain" description="Protein kinase" evidence="10">
    <location>
        <begin position="994"/>
        <end position="1278"/>
    </location>
</feature>
<dbReference type="InterPro" id="IPR029058">
    <property type="entry name" value="AB_hydrolase_fold"/>
</dbReference>
<dbReference type="GO" id="GO:0004674">
    <property type="term" value="F:protein serine/threonine kinase activity"/>
    <property type="evidence" value="ECO:0007669"/>
    <property type="project" value="UniProtKB-KW"/>
</dbReference>
<evidence type="ECO:0000256" key="8">
    <source>
        <dbReference type="PROSITE-ProRule" id="PRU10141"/>
    </source>
</evidence>
<evidence type="ECO:0000256" key="5">
    <source>
        <dbReference type="ARBA" id="ARBA00022777"/>
    </source>
</evidence>
<dbReference type="InterPro" id="IPR039192">
    <property type="entry name" value="STKc_GSK3"/>
</dbReference>
<dbReference type="GO" id="GO:0007165">
    <property type="term" value="P:signal transduction"/>
    <property type="evidence" value="ECO:0007669"/>
    <property type="project" value="TreeGrafter"/>
</dbReference>
<dbReference type="SUPFAM" id="SSF53474">
    <property type="entry name" value="alpha/beta-Hydrolases"/>
    <property type="match status" value="1"/>
</dbReference>
<dbReference type="OrthoDB" id="272141at2759"/>
<dbReference type="Proteomes" id="UP000186817">
    <property type="component" value="Unassembled WGS sequence"/>
</dbReference>
<reference evidence="11 12" key="1">
    <citation type="submission" date="2016-02" db="EMBL/GenBank/DDBJ databases">
        <title>Genome analysis of coral dinoflagellate symbionts highlights evolutionary adaptations to a symbiotic lifestyle.</title>
        <authorList>
            <person name="Aranda M."/>
            <person name="Li Y."/>
            <person name="Liew Y.J."/>
            <person name="Baumgarten S."/>
            <person name="Simakov O."/>
            <person name="Wilson M."/>
            <person name="Piel J."/>
            <person name="Ashoor H."/>
            <person name="Bougouffa S."/>
            <person name="Bajic V.B."/>
            <person name="Ryu T."/>
            <person name="Ravasi T."/>
            <person name="Bayer T."/>
            <person name="Micklem G."/>
            <person name="Kim H."/>
            <person name="Bhak J."/>
            <person name="Lajeunesse T.C."/>
            <person name="Voolstra C.R."/>
        </authorList>
    </citation>
    <scope>NUCLEOTIDE SEQUENCE [LARGE SCALE GENOMIC DNA]</scope>
    <source>
        <strain evidence="11 12">CCMP2467</strain>
    </source>
</reference>
<dbReference type="CDD" id="cd14137">
    <property type="entry name" value="STKc_GSK3"/>
    <property type="match status" value="1"/>
</dbReference>
<keyword evidence="9" id="KW-0812">Transmembrane</keyword>
<dbReference type="InterPro" id="IPR002885">
    <property type="entry name" value="PPR_rpt"/>
</dbReference>
<dbReference type="InterPro" id="IPR050591">
    <property type="entry name" value="GSK-3"/>
</dbReference>
<dbReference type="SUPFAM" id="SSF56112">
    <property type="entry name" value="Protein kinase-like (PK-like)"/>
    <property type="match status" value="1"/>
</dbReference>
<dbReference type="SMART" id="SM00220">
    <property type="entry name" value="S_TKc"/>
    <property type="match status" value="1"/>
</dbReference>
<dbReference type="PROSITE" id="PS50011">
    <property type="entry name" value="PROTEIN_KINASE_DOM"/>
    <property type="match status" value="1"/>
</dbReference>
<evidence type="ECO:0000259" key="10">
    <source>
        <dbReference type="PROSITE" id="PS50011"/>
    </source>
</evidence>
<evidence type="ECO:0000256" key="9">
    <source>
        <dbReference type="SAM" id="Phobius"/>
    </source>
</evidence>
<evidence type="ECO:0000256" key="3">
    <source>
        <dbReference type="ARBA" id="ARBA00022679"/>
    </source>
</evidence>
<dbReference type="EMBL" id="LSRX01000219">
    <property type="protein sequence ID" value="OLQ04054.1"/>
    <property type="molecule type" value="Genomic_DNA"/>
</dbReference>
<dbReference type="Pfam" id="PF00069">
    <property type="entry name" value="Pkinase"/>
    <property type="match status" value="1"/>
</dbReference>
<dbReference type="GO" id="GO:0005524">
    <property type="term" value="F:ATP binding"/>
    <property type="evidence" value="ECO:0007669"/>
    <property type="project" value="UniProtKB-UniRule"/>
</dbReference>
<feature type="transmembrane region" description="Helical" evidence="9">
    <location>
        <begin position="20"/>
        <end position="38"/>
    </location>
</feature>
<keyword evidence="12" id="KW-1185">Reference proteome</keyword>
<dbReference type="PROSITE" id="PS51375">
    <property type="entry name" value="PPR"/>
    <property type="match status" value="4"/>
</dbReference>
<gene>
    <name evidence="11" type="primary">ASK5</name>
    <name evidence="11" type="ORF">AK812_SmicGene12920</name>
</gene>
<dbReference type="Gene3D" id="3.30.200.20">
    <property type="entry name" value="Phosphorylase Kinase, domain 1"/>
    <property type="match status" value="1"/>
</dbReference>
<evidence type="ECO:0000256" key="1">
    <source>
        <dbReference type="ARBA" id="ARBA00005527"/>
    </source>
</evidence>
<dbReference type="GO" id="GO:0005737">
    <property type="term" value="C:cytoplasm"/>
    <property type="evidence" value="ECO:0007669"/>
    <property type="project" value="TreeGrafter"/>
</dbReference>
<dbReference type="InterPro" id="IPR008271">
    <property type="entry name" value="Ser/Thr_kinase_AS"/>
</dbReference>
<dbReference type="InterPro" id="IPR011990">
    <property type="entry name" value="TPR-like_helical_dom_sf"/>
</dbReference>
<proteinExistence type="inferred from homology"/>
<dbReference type="PANTHER" id="PTHR24057">
    <property type="entry name" value="GLYCOGEN SYNTHASE KINASE-3 ALPHA"/>
    <property type="match status" value="1"/>
</dbReference>
<dbReference type="Pfam" id="PF13041">
    <property type="entry name" value="PPR_2"/>
    <property type="match status" value="1"/>
</dbReference>
<dbReference type="InterPro" id="IPR000719">
    <property type="entry name" value="Prot_kinase_dom"/>
</dbReference>
<accession>A0A1Q9E9E8</accession>
<feature type="repeat" description="PPR" evidence="7">
    <location>
        <begin position="813"/>
        <end position="847"/>
    </location>
</feature>
<dbReference type="FunFam" id="3.30.200.20:FF:000009">
    <property type="entry name" value="Glycogen synthase kinase-3 beta"/>
    <property type="match status" value="1"/>
</dbReference>
<dbReference type="PANTHER" id="PTHR24057:SF0">
    <property type="entry name" value="PROTEIN KINASE SHAGGY-RELATED"/>
    <property type="match status" value="1"/>
</dbReference>
<dbReference type="FunFam" id="1.10.510.10:FF:000082">
    <property type="entry name" value="Shaggy-related protein kinase kappa"/>
    <property type="match status" value="1"/>
</dbReference>
<feature type="repeat" description="PPR" evidence="7">
    <location>
        <begin position="778"/>
        <end position="812"/>
    </location>
</feature>
<feature type="binding site" evidence="8">
    <location>
        <position position="1024"/>
    </location>
    <ligand>
        <name>ATP</name>
        <dbReference type="ChEBI" id="CHEBI:30616"/>
    </ligand>
</feature>
<comment type="caution">
    <text evidence="11">The sequence shown here is derived from an EMBL/GenBank/DDBJ whole genome shotgun (WGS) entry which is preliminary data.</text>
</comment>
<feature type="repeat" description="PPR" evidence="7">
    <location>
        <begin position="736"/>
        <end position="770"/>
    </location>
</feature>
<keyword evidence="6 8" id="KW-0067">ATP-binding</keyword>
<dbReference type="PROSITE" id="PS00107">
    <property type="entry name" value="PROTEIN_KINASE_ATP"/>
    <property type="match status" value="1"/>
</dbReference>
<keyword evidence="5 11" id="KW-0418">Kinase</keyword>
<evidence type="ECO:0000313" key="12">
    <source>
        <dbReference type="Proteomes" id="UP000186817"/>
    </source>
</evidence>
<comment type="similarity">
    <text evidence="1">Belongs to the protein kinase superfamily. CMGC Ser/Thr protein kinase family. GSK-3 subfamily.</text>
</comment>
<dbReference type="GO" id="GO:0030154">
    <property type="term" value="P:cell differentiation"/>
    <property type="evidence" value="ECO:0007669"/>
    <property type="project" value="TreeGrafter"/>
</dbReference>
<dbReference type="PROSITE" id="PS00108">
    <property type="entry name" value="PROTEIN_KINASE_ST"/>
    <property type="match status" value="1"/>
</dbReference>
<dbReference type="Gene3D" id="1.10.510.10">
    <property type="entry name" value="Transferase(Phosphotransferase) domain 1"/>
    <property type="match status" value="1"/>
</dbReference>
<keyword evidence="4 8" id="KW-0547">Nucleotide-binding</keyword>
<organism evidence="11 12">
    <name type="scientific">Symbiodinium microadriaticum</name>
    <name type="common">Dinoflagellate</name>
    <name type="synonym">Zooxanthella microadriatica</name>
    <dbReference type="NCBI Taxonomy" id="2951"/>
    <lineage>
        <taxon>Eukaryota</taxon>
        <taxon>Sar</taxon>
        <taxon>Alveolata</taxon>
        <taxon>Dinophyceae</taxon>
        <taxon>Suessiales</taxon>
        <taxon>Symbiodiniaceae</taxon>
        <taxon>Symbiodinium</taxon>
    </lineage>
</organism>
<feature type="transmembrane region" description="Helical" evidence="9">
    <location>
        <begin position="50"/>
        <end position="77"/>
    </location>
</feature>
<dbReference type="NCBIfam" id="TIGR00756">
    <property type="entry name" value="PPR"/>
    <property type="match status" value="1"/>
</dbReference>